<dbReference type="Proteomes" id="UP000287651">
    <property type="component" value="Unassembled WGS sequence"/>
</dbReference>
<dbReference type="EMBL" id="AMZH03002756">
    <property type="protein sequence ID" value="RRT74500.1"/>
    <property type="molecule type" value="Genomic_DNA"/>
</dbReference>
<proteinExistence type="predicted"/>
<reference evidence="1 2" key="1">
    <citation type="journal article" date="2014" name="Agronomy (Basel)">
        <title>A Draft Genome Sequence for Ensete ventricosum, the Drought-Tolerant Tree Against Hunger.</title>
        <authorList>
            <person name="Harrison J."/>
            <person name="Moore K.A."/>
            <person name="Paszkiewicz K."/>
            <person name="Jones T."/>
            <person name="Grant M."/>
            <person name="Ambacheew D."/>
            <person name="Muzemil S."/>
            <person name="Studholme D.J."/>
        </authorList>
    </citation>
    <scope>NUCLEOTIDE SEQUENCE [LARGE SCALE GENOMIC DNA]</scope>
</reference>
<evidence type="ECO:0000313" key="1">
    <source>
        <dbReference type="EMBL" id="RRT74500.1"/>
    </source>
</evidence>
<sequence>MQQRSTREPTADLDGGVEVEEVGLAEEDVLGLEAELADLRLRQLDLAAAPPALQQPVYHVVQHRPFHGPHRTLRRQHLPPLRRIVGGEGGGDDGDDPIFYFPFIYLKKNDSEARRCEIGVSLAPTPLRYGHNLRARPTSTSAGNRSTSVGSSISRASNLGLRWW</sequence>
<gene>
    <name evidence="1" type="ORF">B296_00004605</name>
</gene>
<evidence type="ECO:0000313" key="2">
    <source>
        <dbReference type="Proteomes" id="UP000287651"/>
    </source>
</evidence>
<name>A0A427AE70_ENSVE</name>
<dbReference type="AlphaFoldDB" id="A0A427AE70"/>
<accession>A0A427AE70</accession>
<protein>
    <submittedName>
        <fullName evidence="1">Uncharacterized protein</fullName>
    </submittedName>
</protein>
<comment type="caution">
    <text evidence="1">The sequence shown here is derived from an EMBL/GenBank/DDBJ whole genome shotgun (WGS) entry which is preliminary data.</text>
</comment>
<organism evidence="1 2">
    <name type="scientific">Ensete ventricosum</name>
    <name type="common">Abyssinian banana</name>
    <name type="synonym">Musa ensete</name>
    <dbReference type="NCBI Taxonomy" id="4639"/>
    <lineage>
        <taxon>Eukaryota</taxon>
        <taxon>Viridiplantae</taxon>
        <taxon>Streptophyta</taxon>
        <taxon>Embryophyta</taxon>
        <taxon>Tracheophyta</taxon>
        <taxon>Spermatophyta</taxon>
        <taxon>Magnoliopsida</taxon>
        <taxon>Liliopsida</taxon>
        <taxon>Zingiberales</taxon>
        <taxon>Musaceae</taxon>
        <taxon>Ensete</taxon>
    </lineage>
</organism>